<dbReference type="OrthoDB" id="6077620at2"/>
<proteinExistence type="predicted"/>
<evidence type="ECO:0000313" key="2">
    <source>
        <dbReference type="EMBL" id="EKF74209.1"/>
    </source>
</evidence>
<evidence type="ECO:0000313" key="3">
    <source>
        <dbReference type="Proteomes" id="UP000010164"/>
    </source>
</evidence>
<feature type="signal peptide" evidence="1">
    <location>
        <begin position="1"/>
        <end position="20"/>
    </location>
</feature>
<organism evidence="2 3">
    <name type="scientific">Alcanivorax hongdengensis A-11-3</name>
    <dbReference type="NCBI Taxonomy" id="1177179"/>
    <lineage>
        <taxon>Bacteria</taxon>
        <taxon>Pseudomonadati</taxon>
        <taxon>Pseudomonadota</taxon>
        <taxon>Gammaproteobacteria</taxon>
        <taxon>Oceanospirillales</taxon>
        <taxon>Alcanivoracaceae</taxon>
        <taxon>Alcanivorax</taxon>
    </lineage>
</organism>
<dbReference type="RefSeq" id="WP_008929063.1">
    <property type="nucleotide sequence ID" value="NZ_AMRJ01000013.1"/>
</dbReference>
<dbReference type="Proteomes" id="UP000010164">
    <property type="component" value="Unassembled WGS sequence"/>
</dbReference>
<keyword evidence="1" id="KW-0732">Signal</keyword>
<feature type="chain" id="PRO_5003948492" evidence="1">
    <location>
        <begin position="21"/>
        <end position="187"/>
    </location>
</feature>
<dbReference type="PATRIC" id="fig|1177179.3.peg.1878"/>
<dbReference type="EMBL" id="AMRJ01000013">
    <property type="protein sequence ID" value="EKF74209.1"/>
    <property type="molecule type" value="Genomic_DNA"/>
</dbReference>
<dbReference type="AlphaFoldDB" id="L0WB18"/>
<comment type="caution">
    <text evidence="2">The sequence shown here is derived from an EMBL/GenBank/DDBJ whole genome shotgun (WGS) entry which is preliminary data.</text>
</comment>
<reference evidence="2 3" key="1">
    <citation type="journal article" date="2012" name="J. Bacteriol.">
        <title>Genome Sequence of the Alkane-Degrading Bacterium Alcanivorax hongdengensis Type Strain A-11-3.</title>
        <authorList>
            <person name="Lai Q."/>
            <person name="Shao Z."/>
        </authorList>
    </citation>
    <scope>NUCLEOTIDE SEQUENCE [LARGE SCALE GENOMIC DNA]</scope>
    <source>
        <strain evidence="2 3">A-11-3</strain>
    </source>
</reference>
<sequence length="187" mass="20643">MRNIGILALLLGTLCSPVLAAQAPAKGDQAGQQAEKSPQQQAMDQLAQAGIRESLKAIHESGGLYPFGLIQTGDKVQAIGYSGKKKDAPPEEQWAEHLFVKLRDIGKAQPEVDMMAMFRLHKIDNKDGSKTLGVWAEVDHRDVRPWVIFLPLVKNDDGKYELGKMVYYATEQGLFEEHAQEGQASDK</sequence>
<dbReference type="STRING" id="1177179.A11A3_09425"/>
<name>L0WB18_9GAMM</name>
<keyword evidence="3" id="KW-1185">Reference proteome</keyword>
<gene>
    <name evidence="2" type="ORF">A11A3_09425</name>
</gene>
<protein>
    <submittedName>
        <fullName evidence="2">Uncharacterized protein</fullName>
    </submittedName>
</protein>
<accession>L0WB18</accession>
<evidence type="ECO:0000256" key="1">
    <source>
        <dbReference type="SAM" id="SignalP"/>
    </source>
</evidence>